<protein>
    <submittedName>
        <fullName evidence="2">Recep_L_domain domain-containing protein</fullName>
    </submittedName>
</protein>
<sequence>MNQRIFILILPLLFTKVKCFQDCVIDLSKAEPVDLAFDKCKDISGLEFSYQNVYYYQYDFMEDTCSTIREITIYSDSLIISFNSMKKYRINEASYRPSCIPPNAKYLRDNLWIIPPTVEEIKSKSKLNTDQVEFLYHHLCQADMAVLYLSGEQNMNDIRYIYRRNLDEMDGFDYIKLNDKILKYNCIQLNATQIVRTRKIGQTCFDRVPVIVHNITMFSMDGIDLVYTSNTVDCSDVYLPPESMELKQNATEISDEECSSLIDNLALCGYIIVFICLFIMCMLFCCIERELKDTKSRGNSGLTSIRSTSVSFQNDERIVFENITV</sequence>
<name>A0AC35TQM3_9BILA</name>
<reference evidence="2" key="1">
    <citation type="submission" date="2016-11" db="UniProtKB">
        <authorList>
            <consortium name="WormBaseParasite"/>
        </authorList>
    </citation>
    <scope>IDENTIFICATION</scope>
    <source>
        <strain evidence="2">KR3021</strain>
    </source>
</reference>
<accession>A0AC35TQM3</accession>
<organism evidence="1 2">
    <name type="scientific">Rhabditophanes sp. KR3021</name>
    <dbReference type="NCBI Taxonomy" id="114890"/>
    <lineage>
        <taxon>Eukaryota</taxon>
        <taxon>Metazoa</taxon>
        <taxon>Ecdysozoa</taxon>
        <taxon>Nematoda</taxon>
        <taxon>Chromadorea</taxon>
        <taxon>Rhabditida</taxon>
        <taxon>Tylenchina</taxon>
        <taxon>Panagrolaimomorpha</taxon>
        <taxon>Strongyloidoidea</taxon>
        <taxon>Alloionematidae</taxon>
        <taxon>Rhabditophanes</taxon>
    </lineage>
</organism>
<evidence type="ECO:0000313" key="1">
    <source>
        <dbReference type="Proteomes" id="UP000095286"/>
    </source>
</evidence>
<dbReference type="Proteomes" id="UP000095286">
    <property type="component" value="Unplaced"/>
</dbReference>
<dbReference type="WBParaSite" id="RSKR_0000333800.1">
    <property type="protein sequence ID" value="RSKR_0000333800.1"/>
    <property type="gene ID" value="RSKR_0000333800"/>
</dbReference>
<proteinExistence type="predicted"/>
<evidence type="ECO:0000313" key="2">
    <source>
        <dbReference type="WBParaSite" id="RSKR_0000333800.1"/>
    </source>
</evidence>